<keyword evidence="9 10" id="KW-0131">Cell cycle</keyword>
<comment type="caution">
    <text evidence="14">The sequence shown here is derived from an EMBL/GenBank/DDBJ whole genome shotgun (WGS) entry which is preliminary data.</text>
</comment>
<evidence type="ECO:0000256" key="5">
    <source>
        <dbReference type="ARBA" id="ARBA00022618"/>
    </source>
</evidence>
<accession>A0A9D1GML5</accession>
<evidence type="ECO:0000256" key="3">
    <source>
        <dbReference type="ARBA" id="ARBA00021907"/>
    </source>
</evidence>
<evidence type="ECO:0000256" key="2">
    <source>
        <dbReference type="ARBA" id="ARBA00007379"/>
    </source>
</evidence>
<evidence type="ECO:0000259" key="13">
    <source>
        <dbReference type="Pfam" id="PF18075"/>
    </source>
</evidence>
<dbReference type="Proteomes" id="UP000886860">
    <property type="component" value="Unassembled WGS sequence"/>
</dbReference>
<evidence type="ECO:0000313" key="15">
    <source>
        <dbReference type="Proteomes" id="UP000886860"/>
    </source>
</evidence>
<keyword evidence="7 11" id="KW-1133">Transmembrane helix</keyword>
<dbReference type="GO" id="GO:0051301">
    <property type="term" value="P:cell division"/>
    <property type="evidence" value="ECO:0007669"/>
    <property type="project" value="UniProtKB-KW"/>
</dbReference>
<proteinExistence type="inferred from homology"/>
<dbReference type="Pfam" id="PF18075">
    <property type="entry name" value="FtsX_ECD"/>
    <property type="match status" value="1"/>
</dbReference>
<evidence type="ECO:0000256" key="7">
    <source>
        <dbReference type="ARBA" id="ARBA00022989"/>
    </source>
</evidence>
<evidence type="ECO:0000256" key="6">
    <source>
        <dbReference type="ARBA" id="ARBA00022692"/>
    </source>
</evidence>
<dbReference type="GO" id="GO:0005886">
    <property type="term" value="C:plasma membrane"/>
    <property type="evidence" value="ECO:0007669"/>
    <property type="project" value="UniProtKB-SubCell"/>
</dbReference>
<evidence type="ECO:0000256" key="8">
    <source>
        <dbReference type="ARBA" id="ARBA00023136"/>
    </source>
</evidence>
<feature type="transmembrane region" description="Helical" evidence="11">
    <location>
        <begin position="21"/>
        <end position="45"/>
    </location>
</feature>
<evidence type="ECO:0000313" key="14">
    <source>
        <dbReference type="EMBL" id="HIT42889.1"/>
    </source>
</evidence>
<name>A0A9D1GML5_9FIRM</name>
<dbReference type="PROSITE" id="PS51257">
    <property type="entry name" value="PROKAR_LIPOPROTEIN"/>
    <property type="match status" value="1"/>
</dbReference>
<keyword evidence="5 10" id="KW-0132">Cell division</keyword>
<keyword evidence="8 10" id="KW-0472">Membrane</keyword>
<feature type="transmembrane region" description="Helical" evidence="11">
    <location>
        <begin position="222"/>
        <end position="246"/>
    </location>
</feature>
<feature type="domain" description="ABC3 transporter permease C-terminal" evidence="12">
    <location>
        <begin position="178"/>
        <end position="298"/>
    </location>
</feature>
<comment type="similarity">
    <text evidence="2 10">Belongs to the ABC-4 integral membrane protein family. FtsX subfamily.</text>
</comment>
<evidence type="ECO:0000256" key="11">
    <source>
        <dbReference type="SAM" id="Phobius"/>
    </source>
</evidence>
<gene>
    <name evidence="14" type="ORF">IAB60_12480</name>
</gene>
<dbReference type="InterPro" id="IPR003838">
    <property type="entry name" value="ABC3_permease_C"/>
</dbReference>
<dbReference type="InterPro" id="IPR040690">
    <property type="entry name" value="FtsX_ECD"/>
</dbReference>
<dbReference type="PANTHER" id="PTHR47755">
    <property type="entry name" value="CELL DIVISION PROTEIN FTSX"/>
    <property type="match status" value="1"/>
</dbReference>
<reference evidence="14" key="2">
    <citation type="journal article" date="2021" name="PeerJ">
        <title>Extensive microbial diversity within the chicken gut microbiome revealed by metagenomics and culture.</title>
        <authorList>
            <person name="Gilroy R."/>
            <person name="Ravi A."/>
            <person name="Getino M."/>
            <person name="Pursley I."/>
            <person name="Horton D.L."/>
            <person name="Alikhan N.F."/>
            <person name="Baker D."/>
            <person name="Gharbi K."/>
            <person name="Hall N."/>
            <person name="Watson M."/>
            <person name="Adriaenssens E.M."/>
            <person name="Foster-Nyarko E."/>
            <person name="Jarju S."/>
            <person name="Secka A."/>
            <person name="Antonio M."/>
            <person name="Oren A."/>
            <person name="Chaudhuri R.R."/>
            <person name="La Ragione R."/>
            <person name="Hildebrand F."/>
            <person name="Pallen M.J."/>
        </authorList>
    </citation>
    <scope>NUCLEOTIDE SEQUENCE</scope>
    <source>
        <strain evidence="14">CHK123-3438</strain>
    </source>
</reference>
<feature type="transmembrane region" description="Helical" evidence="11">
    <location>
        <begin position="171"/>
        <end position="201"/>
    </location>
</feature>
<evidence type="ECO:0000256" key="9">
    <source>
        <dbReference type="ARBA" id="ARBA00023306"/>
    </source>
</evidence>
<evidence type="ECO:0000259" key="12">
    <source>
        <dbReference type="Pfam" id="PF02687"/>
    </source>
</evidence>
<dbReference type="AlphaFoldDB" id="A0A9D1GML5"/>
<evidence type="ECO:0000256" key="4">
    <source>
        <dbReference type="ARBA" id="ARBA00022475"/>
    </source>
</evidence>
<protein>
    <recommendedName>
        <fullName evidence="3 10">Cell division protein FtsX</fullName>
    </recommendedName>
</protein>
<comment type="subcellular location">
    <subcellularLocation>
        <location evidence="1">Cell membrane</location>
        <topology evidence="1">Multi-pass membrane protein</topology>
    </subcellularLocation>
</comment>
<dbReference type="InterPro" id="IPR004513">
    <property type="entry name" value="FtsX"/>
</dbReference>
<sequence length="302" mass="33080">MRISTFIYCLKQGLINIRRNLLHSLASTATISACIFLFCLFFAIIGNVRHFAMEAETTVGITVFFDESLSEDEILAIGDQIQVRSEVAEMNYISAQEAWESFKTEYFGDMEELAEGFAEDNPLAGSASFEIFLKDISLQDQMVEYLNSIEGVRKVNYSNAAAAGLNSLNRIIGAVSAVIIGVLLAVAVFLISNTISVAAAFRKQENEIMKLIGATNYMIRAPFVVEGLLIGLVGAAIPLAAVFFLYRETADYVTAHYVIMTGIFTPVPIQEMMPVMTAVALALGGGIGFFGSFFTIRKHLRV</sequence>
<feature type="transmembrane region" description="Helical" evidence="11">
    <location>
        <begin position="275"/>
        <end position="296"/>
    </location>
</feature>
<organism evidence="14 15">
    <name type="scientific">Candidatus Caccovicinus merdipullorum</name>
    <dbReference type="NCBI Taxonomy" id="2840724"/>
    <lineage>
        <taxon>Bacteria</taxon>
        <taxon>Bacillati</taxon>
        <taxon>Bacillota</taxon>
        <taxon>Clostridia</taxon>
        <taxon>Eubacteriales</taxon>
        <taxon>Candidatus Caccovicinus</taxon>
    </lineage>
</organism>
<keyword evidence="4 10" id="KW-1003">Cell membrane</keyword>
<evidence type="ECO:0000256" key="1">
    <source>
        <dbReference type="ARBA" id="ARBA00004651"/>
    </source>
</evidence>
<dbReference type="EMBL" id="DVKS01000205">
    <property type="protein sequence ID" value="HIT42889.1"/>
    <property type="molecule type" value="Genomic_DNA"/>
</dbReference>
<dbReference type="PANTHER" id="PTHR47755:SF1">
    <property type="entry name" value="CELL DIVISION PROTEIN FTSX"/>
    <property type="match status" value="1"/>
</dbReference>
<keyword evidence="6 11" id="KW-0812">Transmembrane</keyword>
<feature type="domain" description="FtsX extracellular" evidence="13">
    <location>
        <begin position="59"/>
        <end position="155"/>
    </location>
</feature>
<dbReference type="PIRSF" id="PIRSF003097">
    <property type="entry name" value="FtsX"/>
    <property type="match status" value="1"/>
</dbReference>
<comment type="function">
    <text evidence="10">Part of the ABC transporter FtsEX involved in asymmetric cellular division facilitating the initiation of sporulation.</text>
</comment>
<dbReference type="Gene3D" id="3.30.70.3040">
    <property type="match status" value="1"/>
</dbReference>
<reference evidence="14" key="1">
    <citation type="submission" date="2020-10" db="EMBL/GenBank/DDBJ databases">
        <authorList>
            <person name="Gilroy R."/>
        </authorList>
    </citation>
    <scope>NUCLEOTIDE SEQUENCE</scope>
    <source>
        <strain evidence="14">CHK123-3438</strain>
    </source>
</reference>
<evidence type="ECO:0000256" key="10">
    <source>
        <dbReference type="PIRNR" id="PIRNR003097"/>
    </source>
</evidence>
<dbReference type="Pfam" id="PF02687">
    <property type="entry name" value="FtsX"/>
    <property type="match status" value="1"/>
</dbReference>